<evidence type="ECO:0000256" key="2">
    <source>
        <dbReference type="SAM" id="Phobius"/>
    </source>
</evidence>
<feature type="compositionally biased region" description="Basic residues" evidence="1">
    <location>
        <begin position="659"/>
        <end position="671"/>
    </location>
</feature>
<name>A0ABP8Y3D9_9MICO</name>
<gene>
    <name evidence="5" type="ORF">GCM10023216_04760</name>
</gene>
<feature type="domain" description="TPM" evidence="4">
    <location>
        <begin position="53"/>
        <end position="169"/>
    </location>
</feature>
<organism evidence="5 6">
    <name type="scientific">Isoptericola chiayiensis</name>
    <dbReference type="NCBI Taxonomy" id="579446"/>
    <lineage>
        <taxon>Bacteria</taxon>
        <taxon>Bacillati</taxon>
        <taxon>Actinomycetota</taxon>
        <taxon>Actinomycetes</taxon>
        <taxon>Micrococcales</taxon>
        <taxon>Promicromonosporaceae</taxon>
        <taxon>Isoptericola</taxon>
    </lineage>
</organism>
<keyword evidence="3" id="KW-0732">Signal</keyword>
<feature type="chain" id="PRO_5045943229" evidence="3">
    <location>
        <begin position="43"/>
        <end position="712"/>
    </location>
</feature>
<dbReference type="Pfam" id="PF04536">
    <property type="entry name" value="TPM_phosphatase"/>
    <property type="match status" value="1"/>
</dbReference>
<proteinExistence type="predicted"/>
<keyword evidence="6" id="KW-1185">Reference proteome</keyword>
<evidence type="ECO:0000256" key="1">
    <source>
        <dbReference type="SAM" id="MobiDB-lite"/>
    </source>
</evidence>
<accession>A0ABP8Y3D9</accession>
<reference evidence="6" key="1">
    <citation type="journal article" date="2019" name="Int. J. Syst. Evol. Microbiol.">
        <title>The Global Catalogue of Microorganisms (GCM) 10K type strain sequencing project: providing services to taxonomists for standard genome sequencing and annotation.</title>
        <authorList>
            <consortium name="The Broad Institute Genomics Platform"/>
            <consortium name="The Broad Institute Genome Sequencing Center for Infectious Disease"/>
            <person name="Wu L."/>
            <person name="Ma J."/>
        </authorList>
    </citation>
    <scope>NUCLEOTIDE SEQUENCE [LARGE SCALE GENOMIC DNA]</scope>
    <source>
        <strain evidence="6">JCM 18063</strain>
    </source>
</reference>
<feature type="transmembrane region" description="Helical" evidence="2">
    <location>
        <begin position="193"/>
        <end position="214"/>
    </location>
</feature>
<protein>
    <submittedName>
        <fullName evidence="5">TPM domain-containing protein</fullName>
    </submittedName>
</protein>
<feature type="region of interest" description="Disordered" evidence="1">
    <location>
        <begin position="612"/>
        <end position="636"/>
    </location>
</feature>
<dbReference type="Proteomes" id="UP001500956">
    <property type="component" value="Unassembled WGS sequence"/>
</dbReference>
<dbReference type="Gene3D" id="3.10.310.50">
    <property type="match status" value="1"/>
</dbReference>
<evidence type="ECO:0000313" key="5">
    <source>
        <dbReference type="EMBL" id="GAA4719207.1"/>
    </source>
</evidence>
<evidence type="ECO:0000313" key="6">
    <source>
        <dbReference type="Proteomes" id="UP001500956"/>
    </source>
</evidence>
<dbReference type="EMBL" id="BAABID010000004">
    <property type="protein sequence ID" value="GAA4719207.1"/>
    <property type="molecule type" value="Genomic_DNA"/>
</dbReference>
<feature type="compositionally biased region" description="Low complexity" evidence="1">
    <location>
        <begin position="612"/>
        <end position="629"/>
    </location>
</feature>
<evidence type="ECO:0000256" key="3">
    <source>
        <dbReference type="SAM" id="SignalP"/>
    </source>
</evidence>
<keyword evidence="2" id="KW-1133">Transmembrane helix</keyword>
<evidence type="ECO:0000259" key="4">
    <source>
        <dbReference type="Pfam" id="PF04536"/>
    </source>
</evidence>
<dbReference type="RefSeq" id="WP_172148792.1">
    <property type="nucleotide sequence ID" value="NZ_BAABID010000004.1"/>
</dbReference>
<feature type="signal peptide" evidence="3">
    <location>
        <begin position="1"/>
        <end position="42"/>
    </location>
</feature>
<sequence length="712" mass="73293">MQTVIPSLPAGRRRPAATPVAALLLASALAALPLLLASPAAAEPPLTELDGEVTDTAGVLSDGDVAEVQESLDELAETTPYQLFVVYVDRFDGMDGRTWADSTANNARLGTDDLLLAVAVEDRLYGMSWDNNIELSEDQLDAVRDATEDELRNDEWGAATVAAVDSLLAVTASGGASSPFGGSDGGTSGGSGIPGVVAVGGIVVLVVVGGAVLVSRARKKDTELAARGAAAAAARRRARRGEAPDPLAELPLEELRRRAGSTLVAVDDAIRTSEQELGFAEAEFGVDATREFSAALAEAREQVTEAFTTSQRIADTAPDETTELLTAVVHRCDAAADTLDAQAKAFDELRRLHARAPEVLDETEQRAGELVERIEVARTTLDGLTAAYPPEVLVSVADNPDQAARLIADARQAVADGRTAVAKHKRSLAVAEARAAQNALGQAAALLDAVDSAGSDLATVGTDLGKGLVSITQDIADADKLAPTDPDVQAAVAEARAAADQARAAQDGGDPLAALTRLTTAESVLDAALAPRRQQAESDTRARALLREIAGRVDSQIRATRSYIDTRRGAVGPDARTRLTEAERLLAQARAQQSTDPHAGLAAAQQAERYAQQAQQMAQSDTAGWNAPGGFAGGPGGQSNVGGMILGGILLDTALGGGRHRRRRMGRRRPTVRIGGGFGGGGFGGGRGGFGGGRGGFGGSFGGGRGGGGGRF</sequence>
<comment type="caution">
    <text evidence="5">The sequence shown here is derived from an EMBL/GenBank/DDBJ whole genome shotgun (WGS) entry which is preliminary data.</text>
</comment>
<keyword evidence="2" id="KW-0472">Membrane</keyword>
<keyword evidence="2" id="KW-0812">Transmembrane</keyword>
<dbReference type="InterPro" id="IPR007621">
    <property type="entry name" value="TPM_dom"/>
</dbReference>
<feature type="region of interest" description="Disordered" evidence="1">
    <location>
        <begin position="659"/>
        <end position="680"/>
    </location>
</feature>